<reference evidence="2" key="1">
    <citation type="submission" date="2016-06" db="EMBL/GenBank/DDBJ databases">
        <authorList>
            <person name="Chen W."/>
            <person name="Hasegawa D.K."/>
        </authorList>
    </citation>
    <scope>NUCLEOTIDE SEQUENCE [LARGE SCALE GENOMIC DNA]</scope>
    <source>
        <strain evidence="2">MEAM1</strain>
    </source>
</reference>
<dbReference type="OrthoDB" id="6464700at2"/>
<accession>A0A249DYZ7</accession>
<evidence type="ECO:0000313" key="1">
    <source>
        <dbReference type="EMBL" id="ASX26127.1"/>
    </source>
</evidence>
<dbReference type="Gene3D" id="1.10.132.80">
    <property type="match status" value="1"/>
</dbReference>
<name>A0A249DYZ7_9ENTR</name>
<dbReference type="InterPro" id="IPR032066">
    <property type="entry name" value="GP3_package"/>
</dbReference>
<organism evidence="1 2">
    <name type="scientific">Candidatus Hamiltonella defensa</name>
    <name type="common">Bemisia tabaci</name>
    <dbReference type="NCBI Taxonomy" id="672795"/>
    <lineage>
        <taxon>Bacteria</taxon>
        <taxon>Pseudomonadati</taxon>
        <taxon>Pseudomonadota</taxon>
        <taxon>Gammaproteobacteria</taxon>
        <taxon>Enterobacterales</taxon>
        <taxon>Enterobacteriaceae</taxon>
        <taxon>aphid secondary symbionts</taxon>
        <taxon>Candidatus Williamhamiltonella</taxon>
    </lineage>
</organism>
<sequence>MMVSKKKIGRPSKLTVSLEKAKAYLMGEYKTVGDVVPSVAGLACYLGISRSTAQEYAKENQEFSGTLAAIKTIQENSLINKGLTGEFNPTIVKLMLSNHGYAEKQETALTGKEGGAIKTDNKISIEFIGIPQHESAN</sequence>
<protein>
    <submittedName>
        <fullName evidence="1">Uncharacterized protein</fullName>
    </submittedName>
</protein>
<dbReference type="RefSeq" id="WP_016857345.1">
    <property type="nucleotide sequence ID" value="NZ_CP016303.1"/>
</dbReference>
<gene>
    <name evidence="1" type="ORF">BA171_03190</name>
</gene>
<evidence type="ECO:0000313" key="2">
    <source>
        <dbReference type="Proteomes" id="UP000216438"/>
    </source>
</evidence>
<reference evidence="1 2" key="2">
    <citation type="submission" date="2017-09" db="EMBL/GenBank/DDBJ databases">
        <title>The genome of whitefly Bemisia tabaci, a global crop pest, provides novel insights into virus transmission, host adaptation and insecticide resistance.</title>
        <authorList>
            <person name="Kaur N."/>
            <person name="Kliot A."/>
            <person name="Pinheiro P.V."/>
            <person name="Luan J."/>
            <person name="Zheng Y."/>
            <person name="Liu W."/>
            <person name="Sun H."/>
            <person name="Yang X."/>
            <person name="Xu Y."/>
            <person name="Luo Y."/>
            <person name="Kruse A."/>
            <person name="Fisher T.W."/>
            <person name="Nelson D.R."/>
            <person name="Elimelech M."/>
            <person name="MacCoss M."/>
            <person name="Johnson R."/>
            <person name="Cohen E."/>
            <person name="Hunter W.B."/>
            <person name="Brown J.K."/>
            <person name="Jander G."/>
            <person name="Cilia M."/>
            <person name="Douglas A.E."/>
            <person name="Ghanim M."/>
            <person name="Simmons A.M."/>
            <person name="Wintermantel W.M."/>
            <person name="Ling K.-S."/>
            <person name="Fei Z."/>
        </authorList>
    </citation>
    <scope>NUCLEOTIDE SEQUENCE [LARGE SCALE GENOMIC DNA]</scope>
    <source>
        <strain evidence="1 2">MEAM1</strain>
    </source>
</reference>
<dbReference type="Proteomes" id="UP000216438">
    <property type="component" value="Chromosome"/>
</dbReference>
<dbReference type="EMBL" id="CP016303">
    <property type="protein sequence ID" value="ASX26127.1"/>
    <property type="molecule type" value="Genomic_DNA"/>
</dbReference>
<dbReference type="AlphaFoldDB" id="A0A249DYZ7"/>
<dbReference type="Pfam" id="PF16677">
    <property type="entry name" value="GP3_package"/>
    <property type="match status" value="1"/>
</dbReference>
<proteinExistence type="predicted"/>